<reference evidence="1" key="2">
    <citation type="journal article" date="2021" name="PeerJ">
        <title>Extensive microbial diversity within the chicken gut microbiome revealed by metagenomics and culture.</title>
        <authorList>
            <person name="Gilroy R."/>
            <person name="Ravi A."/>
            <person name="Getino M."/>
            <person name="Pursley I."/>
            <person name="Horton D.L."/>
            <person name="Alikhan N.F."/>
            <person name="Baker D."/>
            <person name="Gharbi K."/>
            <person name="Hall N."/>
            <person name="Watson M."/>
            <person name="Adriaenssens E.M."/>
            <person name="Foster-Nyarko E."/>
            <person name="Jarju S."/>
            <person name="Secka A."/>
            <person name="Antonio M."/>
            <person name="Oren A."/>
            <person name="Chaudhuri R.R."/>
            <person name="La Ragione R."/>
            <person name="Hildebrand F."/>
            <person name="Pallen M.J."/>
        </authorList>
    </citation>
    <scope>NUCLEOTIDE SEQUENCE</scope>
    <source>
        <strain evidence="1">F1-3629</strain>
    </source>
</reference>
<accession>A0A940IGC1</accession>
<gene>
    <name evidence="1" type="ORF">IAC07_03875</name>
</gene>
<sequence>MAAYGIGDIVVYRGEPVPNDLFPRPVPECPYTVDLIDLGSPYIHYVSPMGDRKDEIFYDGSTRRRYFEIDGKRIYKGFLLQTSVHFSLDYGALSGTDGAGASVLGGAAAGAAFVPAGIAVGGAVVGSTLIGAAAFLMLAAGGEAMENSCAAFNTYGQYNSVTFTVACYKPYINADDYRETLLIGADHKVVAELSLYETMEPQTVTVPIDGCGQLMFRLSNTDNWSGQFLFYDIRLTKDRLPLNIPEAVRPQEQ</sequence>
<evidence type="ECO:0000313" key="2">
    <source>
        <dbReference type="Proteomes" id="UP000771749"/>
    </source>
</evidence>
<reference evidence="1" key="1">
    <citation type="submission" date="2020-10" db="EMBL/GenBank/DDBJ databases">
        <authorList>
            <person name="Gilroy R."/>
        </authorList>
    </citation>
    <scope>NUCLEOTIDE SEQUENCE</scope>
    <source>
        <strain evidence="1">F1-3629</strain>
    </source>
</reference>
<proteinExistence type="predicted"/>
<organism evidence="1 2">
    <name type="scientific">Candidatus Cryptobacteroides gallistercoris</name>
    <dbReference type="NCBI Taxonomy" id="2840765"/>
    <lineage>
        <taxon>Bacteria</taxon>
        <taxon>Pseudomonadati</taxon>
        <taxon>Bacteroidota</taxon>
        <taxon>Bacteroidia</taxon>
        <taxon>Bacteroidales</taxon>
        <taxon>Candidatus Cryptobacteroides</taxon>
    </lineage>
</organism>
<evidence type="ECO:0000313" key="1">
    <source>
        <dbReference type="EMBL" id="MBO8453847.1"/>
    </source>
</evidence>
<protein>
    <submittedName>
        <fullName evidence="1">Uncharacterized protein</fullName>
    </submittedName>
</protein>
<dbReference type="AlphaFoldDB" id="A0A940IGC1"/>
<name>A0A940IGC1_9BACT</name>
<comment type="caution">
    <text evidence="1">The sequence shown here is derived from an EMBL/GenBank/DDBJ whole genome shotgun (WGS) entry which is preliminary data.</text>
</comment>
<dbReference type="Proteomes" id="UP000771749">
    <property type="component" value="Unassembled WGS sequence"/>
</dbReference>
<dbReference type="EMBL" id="JADIMJ010000060">
    <property type="protein sequence ID" value="MBO8453847.1"/>
    <property type="molecule type" value="Genomic_DNA"/>
</dbReference>